<proteinExistence type="predicted"/>
<sequence length="778" mass="82448">MTDDAVQQPAAAGPADGAAADPVGAESPVGAKPGNGGSPPDGKPQPDADAEPGEQPAAGAEADPDDQDDGVPRHAWDSRRELYQHSPTIILGASARLGGSLVGGDQHGVSGGEVTGDVILGGTKVEYHLGQGEPEGASGEIPAAEVEALSERFAYPEPQAEGVWTDTAADPFGAALEQLREHRVAVLSGSAATGRRSAALMLLRTVGATSYRALDPALAPGRLPGVLDSACGYLLDGFDSRTERALREPHVRAAAERLRANGGFLVIVTGRHLGIPDGVPHTLWRAPLATSLLRAHLGREDLAGHPVKDLLALDQVQEVVEHDRPVQELARFAQCVGAYARGELPLSALADFGHYSAERQVREWFDDSEAGLHEKAFLLSLAAFDESPFPLIAEFGDVLHQLLQRVEDPEEPARIPVFGASSAKRIAFAGAQQYQETEVTDWGPVPQTKLRFSSPFTAIALLREAWLGQPSSRTALLAWLRRLANDPRPIVHTRAASTAAVLLAADLPSAMALLVRPWAGAVRYRSRLVAANALALAHHLGALHVPRILRSWITDSDHRLRWTAVRTYASVGDTFAAEALDALTEAARAVGARGGPSRAFADEPDELAQAAASLLLAQAEEPAGEEHRRAAHLWDRLVPLLQAHSTREFVLHTVIHAGGPTDEAEGAGRPLLIDLFARADATPGTDGALLRQAQAALWHAALNDPGSTSSALAVVRGWVRRADDDGDAETALAELLSAVAVTSEDRKRLAYLLENVRAESGEQEQPAVAARLRAVILG</sequence>
<dbReference type="Proteomes" id="UP001592528">
    <property type="component" value="Unassembled WGS sequence"/>
</dbReference>
<evidence type="ECO:0000313" key="2">
    <source>
        <dbReference type="EMBL" id="MFC1404139.1"/>
    </source>
</evidence>
<name>A0ABV6URQ4_9ACTN</name>
<evidence type="ECO:0000256" key="1">
    <source>
        <dbReference type="SAM" id="MobiDB-lite"/>
    </source>
</evidence>
<evidence type="ECO:0000313" key="3">
    <source>
        <dbReference type="Proteomes" id="UP001592528"/>
    </source>
</evidence>
<dbReference type="EMBL" id="JBHEZZ010000013">
    <property type="protein sequence ID" value="MFC1404139.1"/>
    <property type="molecule type" value="Genomic_DNA"/>
</dbReference>
<protein>
    <submittedName>
        <fullName evidence="2">Uncharacterized protein</fullName>
    </submittedName>
</protein>
<feature type="compositionally biased region" description="Low complexity" evidence="1">
    <location>
        <begin position="1"/>
        <end position="25"/>
    </location>
</feature>
<feature type="region of interest" description="Disordered" evidence="1">
    <location>
        <begin position="1"/>
        <end position="73"/>
    </location>
</feature>
<gene>
    <name evidence="2" type="ORF">ACEZDJ_22875</name>
</gene>
<dbReference type="RefSeq" id="WP_157623817.1">
    <property type="nucleotide sequence ID" value="NZ_JBHEZZ010000013.1"/>
</dbReference>
<reference evidence="2 3" key="1">
    <citation type="submission" date="2024-09" db="EMBL/GenBank/DDBJ databases">
        <authorList>
            <person name="Lee S.D."/>
        </authorList>
    </citation>
    <scope>NUCLEOTIDE SEQUENCE [LARGE SCALE GENOMIC DNA]</scope>
    <source>
        <strain evidence="2 3">N1-5</strain>
    </source>
</reference>
<accession>A0ABV6URQ4</accession>
<keyword evidence="3" id="KW-1185">Reference proteome</keyword>
<comment type="caution">
    <text evidence="2">The sequence shown here is derived from an EMBL/GenBank/DDBJ whole genome shotgun (WGS) entry which is preliminary data.</text>
</comment>
<organism evidence="2 3">
    <name type="scientific">Streptacidiphilus cavernicola</name>
    <dbReference type="NCBI Taxonomy" id="3342716"/>
    <lineage>
        <taxon>Bacteria</taxon>
        <taxon>Bacillati</taxon>
        <taxon>Actinomycetota</taxon>
        <taxon>Actinomycetes</taxon>
        <taxon>Kitasatosporales</taxon>
        <taxon>Streptomycetaceae</taxon>
        <taxon>Streptacidiphilus</taxon>
    </lineage>
</organism>